<dbReference type="GO" id="GO:0035999">
    <property type="term" value="P:tetrahydrofolate interconversion"/>
    <property type="evidence" value="ECO:0007669"/>
    <property type="project" value="TreeGrafter"/>
</dbReference>
<dbReference type="InterPro" id="IPR046346">
    <property type="entry name" value="Aminoacid_DH-like_N_sf"/>
</dbReference>
<feature type="domain" description="Tetrahydrofolate dehydrogenase/cyclohydrolase NAD(P)-binding" evidence="14">
    <location>
        <begin position="192"/>
        <end position="338"/>
    </location>
</feature>
<dbReference type="Pfam" id="PF02882">
    <property type="entry name" value="THF_DHG_CYH_C"/>
    <property type="match status" value="1"/>
</dbReference>
<keyword evidence="7" id="KW-0511">Multifunctional enzyme</keyword>
<evidence type="ECO:0000256" key="8">
    <source>
        <dbReference type="ARBA" id="ARBA00036357"/>
    </source>
</evidence>
<accession>A0A830HQU3</accession>
<dbReference type="FunFam" id="3.40.50.10860:FF:000001">
    <property type="entry name" value="Bifunctional protein FolD"/>
    <property type="match status" value="1"/>
</dbReference>
<evidence type="ECO:0000256" key="3">
    <source>
        <dbReference type="ARBA" id="ARBA00022563"/>
    </source>
</evidence>
<evidence type="ECO:0000313" key="15">
    <source>
        <dbReference type="EMBL" id="GHP09093.1"/>
    </source>
</evidence>
<dbReference type="GO" id="GO:0004477">
    <property type="term" value="F:methenyltetrahydrofolate cyclohydrolase activity"/>
    <property type="evidence" value="ECO:0007669"/>
    <property type="project" value="UniProtKB-EC"/>
</dbReference>
<dbReference type="Proteomes" id="UP000660262">
    <property type="component" value="Unassembled WGS sequence"/>
</dbReference>
<evidence type="ECO:0000256" key="6">
    <source>
        <dbReference type="ARBA" id="ARBA00023002"/>
    </source>
</evidence>
<dbReference type="AlphaFoldDB" id="A0A830HQU3"/>
<evidence type="ECO:0000256" key="2">
    <source>
        <dbReference type="ARBA" id="ARBA00011738"/>
    </source>
</evidence>
<protein>
    <submittedName>
        <fullName evidence="15">Bifunctional protein FolD 2</fullName>
    </submittedName>
</protein>
<comment type="caution">
    <text evidence="15">The sequence shown here is derived from an EMBL/GenBank/DDBJ whole genome shotgun (WGS) entry which is preliminary data.</text>
</comment>
<dbReference type="CDD" id="cd01080">
    <property type="entry name" value="NAD_bind_m-THF_DH_Cyclohyd"/>
    <property type="match status" value="1"/>
</dbReference>
<evidence type="ECO:0000313" key="16">
    <source>
        <dbReference type="Proteomes" id="UP000660262"/>
    </source>
</evidence>
<evidence type="ECO:0000256" key="4">
    <source>
        <dbReference type="ARBA" id="ARBA00022801"/>
    </source>
</evidence>
<dbReference type="HAMAP" id="MF_01576">
    <property type="entry name" value="THF_DHG_CYH"/>
    <property type="match status" value="1"/>
</dbReference>
<evidence type="ECO:0000256" key="7">
    <source>
        <dbReference type="ARBA" id="ARBA00023268"/>
    </source>
</evidence>
<sequence>MSSSSPSRTHSWASFDGEGSGAPSPAPMSSGGSGGSSSSLVSSDASLTPFIKDRVIDGKAVAKTIQGEIASEVSRLKDRYGRVPGLAVVIVGARKDSQTYVRMKKKACADVGIASFEKCLPDTVSQEELLKFVRDFNSDKSVHGILVQLPLPKHIDESAVLAEISIEKDVDGFHPLNIGRLCMKGREPLFIPCTPFGCMQLLERNNIKIKGANAVVVGRSNIVGLPAAMLLLKRDASVTIVHSATQDMASIVRRADIVIAAAGKTELIKKEWLKPGCVVIDVGTNGVEDKTKKTGYRLVGDVDFAGAKQVAAAVTPVPGGVGPMTIAMLLQNTLEGGKRDIEGTGSSSSSSSQPGWKKRAISLARTVAAAAVGAWLAGGRGK</sequence>
<evidence type="ECO:0000256" key="10">
    <source>
        <dbReference type="ARBA" id="ARBA00058319"/>
    </source>
</evidence>
<keyword evidence="4" id="KW-0378">Hydrolase</keyword>
<keyword evidence="16" id="KW-1185">Reference proteome</keyword>
<evidence type="ECO:0000256" key="1">
    <source>
        <dbReference type="ARBA" id="ARBA00004777"/>
    </source>
</evidence>
<comment type="function">
    <text evidence="10">Catalyzes the oxidation of 5,10-methylenetetrahydrofolate to 5,10-methenyltetrahydrofolate and then the hydrolysis of 5,10-methenyltetrahydrofolate to 10-formyltetrahydrofolate.</text>
</comment>
<dbReference type="InterPro" id="IPR020867">
    <property type="entry name" value="THF_DH/CycHdrlase_CS"/>
</dbReference>
<dbReference type="GO" id="GO:0004488">
    <property type="term" value="F:methylenetetrahydrofolate dehydrogenase (NADP+) activity"/>
    <property type="evidence" value="ECO:0007669"/>
    <property type="project" value="UniProtKB-EC"/>
</dbReference>
<reference evidence="15" key="1">
    <citation type="submission" date="2020-10" db="EMBL/GenBank/DDBJ databases">
        <title>Unveiling of a novel bifunctional photoreceptor, Dualchrome1, isolated from a cosmopolitan green alga.</title>
        <authorList>
            <person name="Suzuki S."/>
            <person name="Kawachi M."/>
        </authorList>
    </citation>
    <scope>NUCLEOTIDE SEQUENCE</scope>
    <source>
        <strain evidence="15">NIES 2893</strain>
    </source>
</reference>
<comment type="pathway">
    <text evidence="1">One-carbon metabolism; tetrahydrofolate interconversion.</text>
</comment>
<feature type="domain" description="Tetrahydrofolate dehydrogenase/cyclohydrolase catalytic" evidence="13">
    <location>
        <begin position="56"/>
        <end position="171"/>
    </location>
</feature>
<comment type="similarity">
    <text evidence="11">Belongs to the tetrahydrofolate dehydrogenase/cyclohydrolase family.</text>
</comment>
<dbReference type="InterPro" id="IPR036291">
    <property type="entry name" value="NAD(P)-bd_dom_sf"/>
</dbReference>
<dbReference type="PROSITE" id="PS00767">
    <property type="entry name" value="THF_DHG_CYH_2"/>
    <property type="match status" value="1"/>
</dbReference>
<evidence type="ECO:0000256" key="12">
    <source>
        <dbReference type="SAM" id="MobiDB-lite"/>
    </source>
</evidence>
<dbReference type="PANTHER" id="PTHR48099:SF27">
    <property type="entry name" value="BIFUNCTIONAL PROTEIN FOLD 2"/>
    <property type="match status" value="1"/>
</dbReference>
<comment type="subunit">
    <text evidence="2">Homodimer.</text>
</comment>
<keyword evidence="6" id="KW-0560">Oxidoreductase</keyword>
<dbReference type="InterPro" id="IPR020631">
    <property type="entry name" value="THF_DH/CycHdrlase_NAD-bd_dom"/>
</dbReference>
<dbReference type="OrthoDB" id="5126881at2759"/>
<dbReference type="EMBL" id="BNJQ01000023">
    <property type="protein sequence ID" value="GHP09093.1"/>
    <property type="molecule type" value="Genomic_DNA"/>
</dbReference>
<dbReference type="InterPro" id="IPR020630">
    <property type="entry name" value="THF_DH/CycHdrlase_cat_dom"/>
</dbReference>
<keyword evidence="5" id="KW-0521">NADP</keyword>
<keyword evidence="3" id="KW-0554">One-carbon metabolism</keyword>
<organism evidence="15 16">
    <name type="scientific">Pycnococcus provasolii</name>
    <dbReference type="NCBI Taxonomy" id="41880"/>
    <lineage>
        <taxon>Eukaryota</taxon>
        <taxon>Viridiplantae</taxon>
        <taxon>Chlorophyta</taxon>
        <taxon>Pseudoscourfieldiophyceae</taxon>
        <taxon>Pseudoscourfieldiales</taxon>
        <taxon>Pycnococcaceae</taxon>
        <taxon>Pycnococcus</taxon>
    </lineage>
</organism>
<dbReference type="FunFam" id="3.40.50.720:FF:000006">
    <property type="entry name" value="Bifunctional protein FolD"/>
    <property type="match status" value="1"/>
</dbReference>
<evidence type="ECO:0000256" key="11">
    <source>
        <dbReference type="ARBA" id="ARBA00061364"/>
    </source>
</evidence>
<dbReference type="NCBIfam" id="NF010783">
    <property type="entry name" value="PRK14186.1"/>
    <property type="match status" value="1"/>
</dbReference>
<feature type="region of interest" description="Disordered" evidence="12">
    <location>
        <begin position="1"/>
        <end position="40"/>
    </location>
</feature>
<dbReference type="Pfam" id="PF00763">
    <property type="entry name" value="THF_DHG_CYH"/>
    <property type="match status" value="1"/>
</dbReference>
<gene>
    <name evidence="15" type="ORF">PPROV_000783000</name>
</gene>
<comment type="catalytic activity">
    <reaction evidence="9">
        <text>(6R)-5,10-methylene-5,6,7,8-tetrahydrofolate + NADP(+) = (6R)-5,10-methenyltetrahydrofolate + NADPH</text>
        <dbReference type="Rhea" id="RHEA:22812"/>
        <dbReference type="ChEBI" id="CHEBI:15636"/>
        <dbReference type="ChEBI" id="CHEBI:57455"/>
        <dbReference type="ChEBI" id="CHEBI:57783"/>
        <dbReference type="ChEBI" id="CHEBI:58349"/>
        <dbReference type="EC" id="1.5.1.5"/>
    </reaction>
</comment>
<evidence type="ECO:0000259" key="13">
    <source>
        <dbReference type="Pfam" id="PF00763"/>
    </source>
</evidence>
<dbReference type="SUPFAM" id="SSF51735">
    <property type="entry name" value="NAD(P)-binding Rossmann-fold domains"/>
    <property type="match status" value="1"/>
</dbReference>
<evidence type="ECO:0000259" key="14">
    <source>
        <dbReference type="Pfam" id="PF02882"/>
    </source>
</evidence>
<dbReference type="SUPFAM" id="SSF53223">
    <property type="entry name" value="Aminoacid dehydrogenase-like, N-terminal domain"/>
    <property type="match status" value="1"/>
</dbReference>
<dbReference type="Gene3D" id="3.40.50.720">
    <property type="entry name" value="NAD(P)-binding Rossmann-like Domain"/>
    <property type="match status" value="1"/>
</dbReference>
<evidence type="ECO:0000256" key="5">
    <source>
        <dbReference type="ARBA" id="ARBA00022857"/>
    </source>
</evidence>
<name>A0A830HQU3_9CHLO</name>
<feature type="compositionally biased region" description="Low complexity" evidence="12">
    <location>
        <begin position="21"/>
        <end position="40"/>
    </location>
</feature>
<dbReference type="Gene3D" id="3.40.50.10860">
    <property type="entry name" value="Leucine Dehydrogenase, chain A, domain 1"/>
    <property type="match status" value="1"/>
</dbReference>
<evidence type="ECO:0000256" key="9">
    <source>
        <dbReference type="ARBA" id="ARBA00052194"/>
    </source>
</evidence>
<dbReference type="GO" id="GO:0005829">
    <property type="term" value="C:cytosol"/>
    <property type="evidence" value="ECO:0007669"/>
    <property type="project" value="TreeGrafter"/>
</dbReference>
<dbReference type="PANTHER" id="PTHR48099">
    <property type="entry name" value="C-1-TETRAHYDROFOLATE SYNTHASE, CYTOPLASMIC-RELATED"/>
    <property type="match status" value="1"/>
</dbReference>
<feature type="compositionally biased region" description="Polar residues" evidence="12">
    <location>
        <begin position="1"/>
        <end position="12"/>
    </location>
</feature>
<dbReference type="InterPro" id="IPR000672">
    <property type="entry name" value="THF_DH/CycHdrlase"/>
</dbReference>
<proteinExistence type="inferred from homology"/>
<dbReference type="PRINTS" id="PR00085">
    <property type="entry name" value="THFDHDRGNASE"/>
</dbReference>
<comment type="catalytic activity">
    <reaction evidence="8">
        <text>(6R)-5,10-methenyltetrahydrofolate + H2O = (6R)-10-formyltetrahydrofolate + H(+)</text>
        <dbReference type="Rhea" id="RHEA:23700"/>
        <dbReference type="ChEBI" id="CHEBI:15377"/>
        <dbReference type="ChEBI" id="CHEBI:15378"/>
        <dbReference type="ChEBI" id="CHEBI:57455"/>
        <dbReference type="ChEBI" id="CHEBI:195366"/>
        <dbReference type="EC" id="3.5.4.9"/>
    </reaction>
</comment>